<feature type="compositionally biased region" description="Polar residues" evidence="1">
    <location>
        <begin position="1"/>
        <end position="12"/>
    </location>
</feature>
<proteinExistence type="predicted"/>
<keyword evidence="3" id="KW-1185">Reference proteome</keyword>
<sequence>MGPLPQTFQNTKARCPSKKAPATKPKPKKAQDQRGDYYHHREVTQREFRSARYQLLIYVYMLKDDLGQGNPCGLCGMYHGLTDESFNTTQTDSWSGTNQEEGCKSTIKARPMGQESRWTSDNKRNEIGRGENNFLWFIFSESSATSSSSSSPLLQSSKQNSCISPNFT</sequence>
<feature type="region of interest" description="Disordered" evidence="1">
    <location>
        <begin position="148"/>
        <end position="168"/>
    </location>
</feature>
<organism evidence="2 3">
    <name type="scientific">Platanthera guangdongensis</name>
    <dbReference type="NCBI Taxonomy" id="2320717"/>
    <lineage>
        <taxon>Eukaryota</taxon>
        <taxon>Viridiplantae</taxon>
        <taxon>Streptophyta</taxon>
        <taxon>Embryophyta</taxon>
        <taxon>Tracheophyta</taxon>
        <taxon>Spermatophyta</taxon>
        <taxon>Magnoliopsida</taxon>
        <taxon>Liliopsida</taxon>
        <taxon>Asparagales</taxon>
        <taxon>Orchidaceae</taxon>
        <taxon>Orchidoideae</taxon>
        <taxon>Orchideae</taxon>
        <taxon>Orchidinae</taxon>
        <taxon>Platanthera</taxon>
    </lineage>
</organism>
<accession>A0ABR2MXK3</accession>
<reference evidence="2 3" key="1">
    <citation type="journal article" date="2022" name="Nat. Plants">
        <title>Genomes of leafy and leafless Platanthera orchids illuminate the evolution of mycoheterotrophy.</title>
        <authorList>
            <person name="Li M.H."/>
            <person name="Liu K.W."/>
            <person name="Li Z."/>
            <person name="Lu H.C."/>
            <person name="Ye Q.L."/>
            <person name="Zhang D."/>
            <person name="Wang J.Y."/>
            <person name="Li Y.F."/>
            <person name="Zhong Z.M."/>
            <person name="Liu X."/>
            <person name="Yu X."/>
            <person name="Liu D.K."/>
            <person name="Tu X.D."/>
            <person name="Liu B."/>
            <person name="Hao Y."/>
            <person name="Liao X.Y."/>
            <person name="Jiang Y.T."/>
            <person name="Sun W.H."/>
            <person name="Chen J."/>
            <person name="Chen Y.Q."/>
            <person name="Ai Y."/>
            <person name="Zhai J.W."/>
            <person name="Wu S.S."/>
            <person name="Zhou Z."/>
            <person name="Hsiao Y.Y."/>
            <person name="Wu W.L."/>
            <person name="Chen Y.Y."/>
            <person name="Lin Y.F."/>
            <person name="Hsu J.L."/>
            <person name="Li C.Y."/>
            <person name="Wang Z.W."/>
            <person name="Zhao X."/>
            <person name="Zhong W.Y."/>
            <person name="Ma X.K."/>
            <person name="Ma L."/>
            <person name="Huang J."/>
            <person name="Chen G.Z."/>
            <person name="Huang M.Z."/>
            <person name="Huang L."/>
            <person name="Peng D.H."/>
            <person name="Luo Y.B."/>
            <person name="Zou S.Q."/>
            <person name="Chen S.P."/>
            <person name="Lan S."/>
            <person name="Tsai W.C."/>
            <person name="Van de Peer Y."/>
            <person name="Liu Z.J."/>
        </authorList>
    </citation>
    <scope>NUCLEOTIDE SEQUENCE [LARGE SCALE GENOMIC DNA]</scope>
    <source>
        <strain evidence="2">Lor288</strain>
    </source>
</reference>
<feature type="region of interest" description="Disordered" evidence="1">
    <location>
        <begin position="1"/>
        <end position="35"/>
    </location>
</feature>
<name>A0ABR2MXK3_9ASPA</name>
<evidence type="ECO:0000313" key="3">
    <source>
        <dbReference type="Proteomes" id="UP001412067"/>
    </source>
</evidence>
<feature type="compositionally biased region" description="Low complexity" evidence="1">
    <location>
        <begin position="148"/>
        <end position="161"/>
    </location>
</feature>
<dbReference type="EMBL" id="JBBWWR010000003">
    <property type="protein sequence ID" value="KAK8968953.1"/>
    <property type="molecule type" value="Genomic_DNA"/>
</dbReference>
<dbReference type="Proteomes" id="UP001412067">
    <property type="component" value="Unassembled WGS sequence"/>
</dbReference>
<feature type="compositionally biased region" description="Polar residues" evidence="1">
    <location>
        <begin position="90"/>
        <end position="100"/>
    </location>
</feature>
<comment type="caution">
    <text evidence="2">The sequence shown here is derived from an EMBL/GenBank/DDBJ whole genome shotgun (WGS) entry which is preliminary data.</text>
</comment>
<protein>
    <submittedName>
        <fullName evidence="2">Uncharacterized protein</fullName>
    </submittedName>
</protein>
<gene>
    <name evidence="2" type="ORF">KSP40_PGU021575</name>
</gene>
<feature type="region of interest" description="Disordered" evidence="1">
    <location>
        <begin position="90"/>
        <end position="124"/>
    </location>
</feature>
<evidence type="ECO:0000313" key="2">
    <source>
        <dbReference type="EMBL" id="KAK8968953.1"/>
    </source>
</evidence>
<evidence type="ECO:0000256" key="1">
    <source>
        <dbReference type="SAM" id="MobiDB-lite"/>
    </source>
</evidence>